<organism evidence="5 6">
    <name type="scientific">Vibrio albus</name>
    <dbReference type="NCBI Taxonomy" id="2200953"/>
    <lineage>
        <taxon>Bacteria</taxon>
        <taxon>Pseudomonadati</taxon>
        <taxon>Pseudomonadota</taxon>
        <taxon>Gammaproteobacteria</taxon>
        <taxon>Vibrionales</taxon>
        <taxon>Vibrionaceae</taxon>
        <taxon>Vibrio</taxon>
    </lineage>
</organism>
<keyword evidence="3" id="KW-0804">Transcription</keyword>
<dbReference type="PROSITE" id="PS00041">
    <property type="entry name" value="HTH_ARAC_FAMILY_1"/>
    <property type="match status" value="1"/>
</dbReference>
<name>A0A2U3BAL5_9VIBR</name>
<protein>
    <submittedName>
        <fullName evidence="5">AraC family transcriptional regulator</fullName>
    </submittedName>
</protein>
<dbReference type="InterPro" id="IPR050204">
    <property type="entry name" value="AraC_XylS_family_regulators"/>
</dbReference>
<dbReference type="InterPro" id="IPR018062">
    <property type="entry name" value="HTH_AraC-typ_CS"/>
</dbReference>
<dbReference type="Gene3D" id="1.10.10.60">
    <property type="entry name" value="Homeodomain-like"/>
    <property type="match status" value="2"/>
</dbReference>
<accession>A0A2U3BAL5</accession>
<dbReference type="RefSeq" id="WP_109319080.1">
    <property type="nucleotide sequence ID" value="NZ_QFWT01000003.1"/>
</dbReference>
<proteinExistence type="predicted"/>
<evidence type="ECO:0000313" key="6">
    <source>
        <dbReference type="Proteomes" id="UP000245362"/>
    </source>
</evidence>
<dbReference type="PANTHER" id="PTHR46796:SF6">
    <property type="entry name" value="ARAC SUBFAMILY"/>
    <property type="match status" value="1"/>
</dbReference>
<dbReference type="SMART" id="SM00342">
    <property type="entry name" value="HTH_ARAC"/>
    <property type="match status" value="1"/>
</dbReference>
<dbReference type="Pfam" id="PF12833">
    <property type="entry name" value="HTH_18"/>
    <property type="match status" value="1"/>
</dbReference>
<dbReference type="InterPro" id="IPR018060">
    <property type="entry name" value="HTH_AraC"/>
</dbReference>
<dbReference type="GO" id="GO:0043565">
    <property type="term" value="F:sequence-specific DNA binding"/>
    <property type="evidence" value="ECO:0007669"/>
    <property type="project" value="InterPro"/>
</dbReference>
<comment type="caution">
    <text evidence="5">The sequence shown here is derived from an EMBL/GenBank/DDBJ whole genome shotgun (WGS) entry which is preliminary data.</text>
</comment>
<dbReference type="GO" id="GO:0003700">
    <property type="term" value="F:DNA-binding transcription factor activity"/>
    <property type="evidence" value="ECO:0007669"/>
    <property type="project" value="InterPro"/>
</dbReference>
<dbReference type="InterPro" id="IPR009057">
    <property type="entry name" value="Homeodomain-like_sf"/>
</dbReference>
<dbReference type="Proteomes" id="UP000245362">
    <property type="component" value="Unassembled WGS sequence"/>
</dbReference>
<evidence type="ECO:0000259" key="4">
    <source>
        <dbReference type="PROSITE" id="PS01124"/>
    </source>
</evidence>
<evidence type="ECO:0000313" key="5">
    <source>
        <dbReference type="EMBL" id="PWI33828.1"/>
    </source>
</evidence>
<evidence type="ECO:0000256" key="1">
    <source>
        <dbReference type="ARBA" id="ARBA00023015"/>
    </source>
</evidence>
<dbReference type="EMBL" id="QFWT01000003">
    <property type="protein sequence ID" value="PWI33828.1"/>
    <property type="molecule type" value="Genomic_DNA"/>
</dbReference>
<dbReference type="InterPro" id="IPR020449">
    <property type="entry name" value="Tscrpt_reg_AraC-type_HTH"/>
</dbReference>
<sequence>MSRQYQMCQNLQQHNARLLDSVMLENGTGLVSWSNQHDQLSLDGPDHHTLSLYVEDGYESFLKTSYGWKNGGAPDRLCLMPKDYMASWDIRGPLSFVHFYFTDAHLREVAEKVWDKSPAQLSVDEHIFVDDPTVTAIYRQFLLNCQWGDSADRMMMSSAISLLLTHLVKQYTHFKWSPVQVKGGLAPFQLARVKEYIDANLNTGLQLADLAGIISLSEYHFARMFKQSVGLAPHQYVMQQRLIKAKTLLQNSTLPLTDIALQCGFSSSSHFSNNFKRAVGFSPSKYRSR</sequence>
<evidence type="ECO:0000256" key="3">
    <source>
        <dbReference type="ARBA" id="ARBA00023163"/>
    </source>
</evidence>
<feature type="domain" description="HTH araC/xylS-type" evidence="4">
    <location>
        <begin position="191"/>
        <end position="289"/>
    </location>
</feature>
<reference evidence="5 6" key="1">
    <citation type="submission" date="2018-05" db="EMBL/GenBank/DDBJ databases">
        <title>Vibrio limimaris sp. nov., isolated from marine sediment.</title>
        <authorList>
            <person name="Li C.-M."/>
        </authorList>
    </citation>
    <scope>NUCLEOTIDE SEQUENCE [LARGE SCALE GENOMIC DNA]</scope>
    <source>
        <strain evidence="5 6">E4404</strain>
    </source>
</reference>
<keyword evidence="1" id="KW-0805">Transcription regulation</keyword>
<gene>
    <name evidence="5" type="ORF">DI392_06390</name>
</gene>
<keyword evidence="2" id="KW-0238">DNA-binding</keyword>
<keyword evidence="6" id="KW-1185">Reference proteome</keyword>
<dbReference type="AlphaFoldDB" id="A0A2U3BAL5"/>
<dbReference type="PRINTS" id="PR00032">
    <property type="entry name" value="HTHARAC"/>
</dbReference>
<dbReference type="PANTHER" id="PTHR46796">
    <property type="entry name" value="HTH-TYPE TRANSCRIPTIONAL ACTIVATOR RHAS-RELATED"/>
    <property type="match status" value="1"/>
</dbReference>
<dbReference type="OrthoDB" id="5622169at2"/>
<dbReference type="SUPFAM" id="SSF46689">
    <property type="entry name" value="Homeodomain-like"/>
    <property type="match status" value="2"/>
</dbReference>
<evidence type="ECO:0000256" key="2">
    <source>
        <dbReference type="ARBA" id="ARBA00023125"/>
    </source>
</evidence>
<dbReference type="PROSITE" id="PS01124">
    <property type="entry name" value="HTH_ARAC_FAMILY_2"/>
    <property type="match status" value="1"/>
</dbReference>